<dbReference type="EMBL" id="MU858279">
    <property type="protein sequence ID" value="KAK4207686.1"/>
    <property type="molecule type" value="Genomic_DNA"/>
</dbReference>
<evidence type="ECO:0000256" key="4">
    <source>
        <dbReference type="ARBA" id="ARBA00022801"/>
    </source>
</evidence>
<feature type="chain" id="PRO_5042880276" evidence="7">
    <location>
        <begin position="21"/>
        <end position="494"/>
    </location>
</feature>
<organism evidence="9 10">
    <name type="scientific">Rhypophila decipiens</name>
    <dbReference type="NCBI Taxonomy" id="261697"/>
    <lineage>
        <taxon>Eukaryota</taxon>
        <taxon>Fungi</taxon>
        <taxon>Dikarya</taxon>
        <taxon>Ascomycota</taxon>
        <taxon>Pezizomycotina</taxon>
        <taxon>Sordariomycetes</taxon>
        <taxon>Sordariomycetidae</taxon>
        <taxon>Sordariales</taxon>
        <taxon>Naviculisporaceae</taxon>
        <taxon>Rhypophila</taxon>
    </lineage>
</organism>
<dbReference type="Proteomes" id="UP001301769">
    <property type="component" value="Unassembled WGS sequence"/>
</dbReference>
<dbReference type="GO" id="GO:0006508">
    <property type="term" value="P:proteolysis"/>
    <property type="evidence" value="ECO:0007669"/>
    <property type="project" value="UniProtKB-KW"/>
</dbReference>
<dbReference type="PRINTS" id="PR00792">
    <property type="entry name" value="PEPSIN"/>
</dbReference>
<evidence type="ECO:0000256" key="7">
    <source>
        <dbReference type="SAM" id="SignalP"/>
    </source>
</evidence>
<dbReference type="SUPFAM" id="SSF50630">
    <property type="entry name" value="Acid proteases"/>
    <property type="match status" value="1"/>
</dbReference>
<dbReference type="AlphaFoldDB" id="A0AAN6XW40"/>
<dbReference type="InterPro" id="IPR021109">
    <property type="entry name" value="Peptidase_aspartic_dom_sf"/>
</dbReference>
<evidence type="ECO:0000256" key="3">
    <source>
        <dbReference type="ARBA" id="ARBA00022750"/>
    </source>
</evidence>
<dbReference type="CDD" id="cd06097">
    <property type="entry name" value="Aspergillopepsin_like"/>
    <property type="match status" value="1"/>
</dbReference>
<keyword evidence="3 6" id="KW-0064">Aspartyl protease</keyword>
<feature type="active site" evidence="5">
    <location>
        <position position="150"/>
    </location>
</feature>
<evidence type="ECO:0000256" key="6">
    <source>
        <dbReference type="RuleBase" id="RU000454"/>
    </source>
</evidence>
<dbReference type="Gene3D" id="2.40.70.10">
    <property type="entry name" value="Acid Proteases"/>
    <property type="match status" value="2"/>
</dbReference>
<dbReference type="PROSITE" id="PS51767">
    <property type="entry name" value="PEPTIDASE_A1"/>
    <property type="match status" value="1"/>
</dbReference>
<dbReference type="InterPro" id="IPR034163">
    <property type="entry name" value="Aspergillopepsin-like_cat_dom"/>
</dbReference>
<sequence>MCSTLSAAILLSALVPSTLASPSIPAGALHGLQWKKPFSPSGGSRYYPKRSTQPTSFSVNQIRNPEFDENLHRNGLQALVHAYAKYGVELTPEIKKAVRMNPSVTEISLQKRSGNMTGTTPAVPPHGFDWEFISPVQIGTPPQTVYLDLDTGSADLWVFSADTPLEQSVNHEIYDPYVSNTSTLVPNQTWRIQYGDGSGASGIVYTDRVSVGNATSPHQLVECATYVSKIFSSDPYCSGILGLGMSHGLSRTLSNFGNPIPPSNDSSSPTSRTFIDNIKDDLVSPVFTANLKHSIEGNYNFGYLNASEYIPNPNSPPADEGIAYAPIDPKSVYWTFLATGYGVGPPVNDFEPTAKTGNPVIVGQSLMAINRTYTAIADTGTTLLLVPSQIVRAYYARVTGSVYDPFWAGMIFPCEAELPDFSFYIGPGGSTYRGVVPGRYMNYVSFNGSHCYGGIQSSDAIGFAVFGVLLIKSQFVVFDVGQKRIGFAGKELTT</sequence>
<keyword evidence="10" id="KW-1185">Reference proteome</keyword>
<gene>
    <name evidence="9" type="ORF">QBC37DRAFT_433069</name>
</gene>
<feature type="signal peptide" evidence="7">
    <location>
        <begin position="1"/>
        <end position="20"/>
    </location>
</feature>
<comment type="caution">
    <text evidence="9">The sequence shown here is derived from an EMBL/GenBank/DDBJ whole genome shotgun (WGS) entry which is preliminary data.</text>
</comment>
<accession>A0AAN6XW40</accession>
<feature type="domain" description="Peptidase A1" evidence="8">
    <location>
        <begin position="132"/>
        <end position="488"/>
    </location>
</feature>
<evidence type="ECO:0000256" key="5">
    <source>
        <dbReference type="PIRSR" id="PIRSR601461-1"/>
    </source>
</evidence>
<keyword evidence="2 6" id="KW-0645">Protease</keyword>
<dbReference type="InterPro" id="IPR001461">
    <property type="entry name" value="Aspartic_peptidase_A1"/>
</dbReference>
<reference evidence="9" key="2">
    <citation type="submission" date="2023-05" db="EMBL/GenBank/DDBJ databases">
        <authorList>
            <consortium name="Lawrence Berkeley National Laboratory"/>
            <person name="Steindorff A."/>
            <person name="Hensen N."/>
            <person name="Bonometti L."/>
            <person name="Westerberg I."/>
            <person name="Brannstrom I.O."/>
            <person name="Guillou S."/>
            <person name="Cros-Aarteil S."/>
            <person name="Calhoun S."/>
            <person name="Haridas S."/>
            <person name="Kuo A."/>
            <person name="Mondo S."/>
            <person name="Pangilinan J."/>
            <person name="Riley R."/>
            <person name="Labutti K."/>
            <person name="Andreopoulos B."/>
            <person name="Lipzen A."/>
            <person name="Chen C."/>
            <person name="Yanf M."/>
            <person name="Daum C."/>
            <person name="Ng V."/>
            <person name="Clum A."/>
            <person name="Ohm R."/>
            <person name="Martin F."/>
            <person name="Silar P."/>
            <person name="Natvig D."/>
            <person name="Lalanne C."/>
            <person name="Gautier V."/>
            <person name="Ament-Velasquez S.L."/>
            <person name="Kruys A."/>
            <person name="Hutchinson M.I."/>
            <person name="Powell A.J."/>
            <person name="Barry K."/>
            <person name="Miller A.N."/>
            <person name="Grigoriev I.V."/>
            <person name="Debuchy R."/>
            <person name="Gladieux P."/>
            <person name="Thoren M.H."/>
            <person name="Johannesson H."/>
        </authorList>
    </citation>
    <scope>NUCLEOTIDE SEQUENCE</scope>
    <source>
        <strain evidence="9">PSN293</strain>
    </source>
</reference>
<evidence type="ECO:0000313" key="9">
    <source>
        <dbReference type="EMBL" id="KAK4207686.1"/>
    </source>
</evidence>
<keyword evidence="4 6" id="KW-0378">Hydrolase</keyword>
<proteinExistence type="inferred from homology"/>
<dbReference type="InterPro" id="IPR001969">
    <property type="entry name" value="Aspartic_peptidase_AS"/>
</dbReference>
<dbReference type="PANTHER" id="PTHR47966:SF1">
    <property type="entry name" value="ASPARTYL PROTEINASE"/>
    <property type="match status" value="1"/>
</dbReference>
<dbReference type="GO" id="GO:0004190">
    <property type="term" value="F:aspartic-type endopeptidase activity"/>
    <property type="evidence" value="ECO:0007669"/>
    <property type="project" value="UniProtKB-KW"/>
</dbReference>
<name>A0AAN6XW40_9PEZI</name>
<comment type="similarity">
    <text evidence="1 6">Belongs to the peptidase A1 family.</text>
</comment>
<protein>
    <submittedName>
        <fullName evidence="9">Endothiapepsin</fullName>
    </submittedName>
</protein>
<evidence type="ECO:0000256" key="1">
    <source>
        <dbReference type="ARBA" id="ARBA00007447"/>
    </source>
</evidence>
<dbReference type="InterPro" id="IPR033121">
    <property type="entry name" value="PEPTIDASE_A1"/>
</dbReference>
<evidence type="ECO:0000259" key="8">
    <source>
        <dbReference type="PROSITE" id="PS51767"/>
    </source>
</evidence>
<feature type="active site" evidence="5">
    <location>
        <position position="378"/>
    </location>
</feature>
<keyword evidence="7" id="KW-0732">Signal</keyword>
<evidence type="ECO:0000313" key="10">
    <source>
        <dbReference type="Proteomes" id="UP001301769"/>
    </source>
</evidence>
<dbReference type="Pfam" id="PF00026">
    <property type="entry name" value="Asp"/>
    <property type="match status" value="1"/>
</dbReference>
<evidence type="ECO:0000256" key="2">
    <source>
        <dbReference type="ARBA" id="ARBA00022670"/>
    </source>
</evidence>
<dbReference type="PANTHER" id="PTHR47966">
    <property type="entry name" value="BETA-SITE APP-CLEAVING ENZYME, ISOFORM A-RELATED"/>
    <property type="match status" value="1"/>
</dbReference>
<dbReference type="PROSITE" id="PS00141">
    <property type="entry name" value="ASP_PROTEASE"/>
    <property type="match status" value="1"/>
</dbReference>
<reference evidence="9" key="1">
    <citation type="journal article" date="2023" name="Mol. Phylogenet. Evol.">
        <title>Genome-scale phylogeny and comparative genomics of the fungal order Sordariales.</title>
        <authorList>
            <person name="Hensen N."/>
            <person name="Bonometti L."/>
            <person name="Westerberg I."/>
            <person name="Brannstrom I.O."/>
            <person name="Guillou S."/>
            <person name="Cros-Aarteil S."/>
            <person name="Calhoun S."/>
            <person name="Haridas S."/>
            <person name="Kuo A."/>
            <person name="Mondo S."/>
            <person name="Pangilinan J."/>
            <person name="Riley R."/>
            <person name="LaButti K."/>
            <person name="Andreopoulos B."/>
            <person name="Lipzen A."/>
            <person name="Chen C."/>
            <person name="Yan M."/>
            <person name="Daum C."/>
            <person name="Ng V."/>
            <person name="Clum A."/>
            <person name="Steindorff A."/>
            <person name="Ohm R.A."/>
            <person name="Martin F."/>
            <person name="Silar P."/>
            <person name="Natvig D.O."/>
            <person name="Lalanne C."/>
            <person name="Gautier V."/>
            <person name="Ament-Velasquez S.L."/>
            <person name="Kruys A."/>
            <person name="Hutchinson M.I."/>
            <person name="Powell A.J."/>
            <person name="Barry K."/>
            <person name="Miller A.N."/>
            <person name="Grigoriev I.V."/>
            <person name="Debuchy R."/>
            <person name="Gladieux P."/>
            <person name="Hiltunen Thoren M."/>
            <person name="Johannesson H."/>
        </authorList>
    </citation>
    <scope>NUCLEOTIDE SEQUENCE</scope>
    <source>
        <strain evidence="9">PSN293</strain>
    </source>
</reference>